<proteinExistence type="predicted"/>
<gene>
    <name evidence="1" type="ORF">M9H77_30650</name>
</gene>
<accession>A0ACC0A033</accession>
<dbReference type="EMBL" id="CM044707">
    <property type="protein sequence ID" value="KAI5653463.1"/>
    <property type="molecule type" value="Genomic_DNA"/>
</dbReference>
<evidence type="ECO:0000313" key="1">
    <source>
        <dbReference type="EMBL" id="KAI5653463.1"/>
    </source>
</evidence>
<protein>
    <submittedName>
        <fullName evidence="1">Uncharacterized protein</fullName>
    </submittedName>
</protein>
<reference evidence="2" key="1">
    <citation type="journal article" date="2023" name="Nat. Plants">
        <title>Single-cell RNA sequencing provides a high-resolution roadmap for understanding the multicellular compartmentation of specialized metabolism.</title>
        <authorList>
            <person name="Sun S."/>
            <person name="Shen X."/>
            <person name="Li Y."/>
            <person name="Li Y."/>
            <person name="Wang S."/>
            <person name="Li R."/>
            <person name="Zhang H."/>
            <person name="Shen G."/>
            <person name="Guo B."/>
            <person name="Wei J."/>
            <person name="Xu J."/>
            <person name="St-Pierre B."/>
            <person name="Chen S."/>
            <person name="Sun C."/>
        </authorList>
    </citation>
    <scope>NUCLEOTIDE SEQUENCE [LARGE SCALE GENOMIC DNA]</scope>
</reference>
<keyword evidence="2" id="KW-1185">Reference proteome</keyword>
<comment type="caution">
    <text evidence="1">The sequence shown here is derived from an EMBL/GenBank/DDBJ whole genome shotgun (WGS) entry which is preliminary data.</text>
</comment>
<name>A0ACC0A033_CATRO</name>
<organism evidence="1 2">
    <name type="scientific">Catharanthus roseus</name>
    <name type="common">Madagascar periwinkle</name>
    <name type="synonym">Vinca rosea</name>
    <dbReference type="NCBI Taxonomy" id="4058"/>
    <lineage>
        <taxon>Eukaryota</taxon>
        <taxon>Viridiplantae</taxon>
        <taxon>Streptophyta</taxon>
        <taxon>Embryophyta</taxon>
        <taxon>Tracheophyta</taxon>
        <taxon>Spermatophyta</taxon>
        <taxon>Magnoliopsida</taxon>
        <taxon>eudicotyledons</taxon>
        <taxon>Gunneridae</taxon>
        <taxon>Pentapetalae</taxon>
        <taxon>asterids</taxon>
        <taxon>lamiids</taxon>
        <taxon>Gentianales</taxon>
        <taxon>Apocynaceae</taxon>
        <taxon>Rauvolfioideae</taxon>
        <taxon>Vinceae</taxon>
        <taxon>Catharanthinae</taxon>
        <taxon>Catharanthus</taxon>
    </lineage>
</organism>
<evidence type="ECO:0000313" key="2">
    <source>
        <dbReference type="Proteomes" id="UP001060085"/>
    </source>
</evidence>
<sequence>MSRHATSATSWGRIQISMSFPVPATRIGDLTIYISFRVLFTRYDIIFVCLIIRIIVVINGWVQHRHFACDIIQLIGNVQVFCTTPVKYGLYASLAISESQNNRTLTRLGSCEVVKLRFEI</sequence>
<dbReference type="Proteomes" id="UP001060085">
    <property type="component" value="Linkage Group LG07"/>
</dbReference>